<dbReference type="GO" id="GO:0005634">
    <property type="term" value="C:nucleus"/>
    <property type="evidence" value="ECO:0007669"/>
    <property type="project" value="TreeGrafter"/>
</dbReference>
<dbReference type="InterPro" id="IPR035979">
    <property type="entry name" value="RBD_domain_sf"/>
</dbReference>
<evidence type="ECO:0000313" key="6">
    <source>
        <dbReference type="Proteomes" id="UP000005204"/>
    </source>
</evidence>
<keyword evidence="6" id="KW-1185">Reference proteome</keyword>
<dbReference type="InterPro" id="IPR012677">
    <property type="entry name" value="Nucleotide-bd_a/b_plait_sf"/>
</dbReference>
<dbReference type="GO" id="GO:0003729">
    <property type="term" value="F:mRNA binding"/>
    <property type="evidence" value="ECO:0007669"/>
    <property type="project" value="TreeGrafter"/>
</dbReference>
<evidence type="ECO:0000313" key="5">
    <source>
        <dbReference type="EnsemblMetazoa" id="NP_001037640.2"/>
    </source>
</evidence>
<dbReference type="InterPro" id="IPR051229">
    <property type="entry name" value="ALYREF_mRNA_export"/>
</dbReference>
<dbReference type="KEGG" id="bmor:733075"/>
<dbReference type="SMART" id="SM00360">
    <property type="entry name" value="RRM"/>
    <property type="match status" value="1"/>
</dbReference>
<dbReference type="GO" id="GO:0006406">
    <property type="term" value="P:mRNA export from nucleus"/>
    <property type="evidence" value="ECO:0007669"/>
    <property type="project" value="TreeGrafter"/>
</dbReference>
<proteinExistence type="predicted"/>
<accession>A0A8R1XC71</accession>
<evidence type="ECO:0000259" key="4">
    <source>
        <dbReference type="PROSITE" id="PS50102"/>
    </source>
</evidence>
<dbReference type="GeneID" id="733075"/>
<organism evidence="5 6">
    <name type="scientific">Bombyx mori</name>
    <name type="common">Silk moth</name>
    <dbReference type="NCBI Taxonomy" id="7091"/>
    <lineage>
        <taxon>Eukaryota</taxon>
        <taxon>Metazoa</taxon>
        <taxon>Ecdysozoa</taxon>
        <taxon>Arthropoda</taxon>
        <taxon>Hexapoda</taxon>
        <taxon>Insecta</taxon>
        <taxon>Pterygota</taxon>
        <taxon>Neoptera</taxon>
        <taxon>Endopterygota</taxon>
        <taxon>Lepidoptera</taxon>
        <taxon>Glossata</taxon>
        <taxon>Ditrysia</taxon>
        <taxon>Bombycoidea</taxon>
        <taxon>Bombycidae</taxon>
        <taxon>Bombycinae</taxon>
        <taxon>Bombyx</taxon>
    </lineage>
</organism>
<dbReference type="Proteomes" id="UP000005204">
    <property type="component" value="Unassembled WGS sequence"/>
</dbReference>
<feature type="compositionally biased region" description="Basic residues" evidence="3">
    <location>
        <begin position="30"/>
        <end position="39"/>
    </location>
</feature>
<protein>
    <recommendedName>
        <fullName evidence="4">RRM domain-containing protein</fullName>
    </recommendedName>
</protein>
<dbReference type="Gene3D" id="3.30.70.330">
    <property type="match status" value="1"/>
</dbReference>
<dbReference type="RefSeq" id="NP_001037640.2">
    <property type="nucleotide sequence ID" value="NM_001044175.2"/>
</dbReference>
<reference evidence="6" key="1">
    <citation type="journal article" date="2008" name="Insect Biochem. Mol. Biol.">
        <title>The genome of a lepidopteran model insect, the silkworm Bombyx mori.</title>
        <authorList>
            <consortium name="International Silkworm Genome Consortium"/>
        </authorList>
    </citation>
    <scope>NUCLEOTIDE SEQUENCE [LARGE SCALE GENOMIC DNA]</scope>
    <source>
        <strain evidence="6">p50T</strain>
    </source>
</reference>
<evidence type="ECO:0000256" key="3">
    <source>
        <dbReference type="SAM" id="MobiDB-lite"/>
    </source>
</evidence>
<dbReference type="AlphaFoldDB" id="A0A8R1XC71"/>
<dbReference type="PANTHER" id="PTHR19965">
    <property type="entry name" value="RNA AND EXPORT FACTOR BINDING PROTEIN"/>
    <property type="match status" value="1"/>
</dbReference>
<keyword evidence="1 2" id="KW-0694">RNA-binding</keyword>
<evidence type="ECO:0000256" key="2">
    <source>
        <dbReference type="PROSITE-ProRule" id="PRU00176"/>
    </source>
</evidence>
<dbReference type="EnsemblMetazoa" id="NM_001044175.2">
    <property type="protein sequence ID" value="NP_001037640.2"/>
    <property type="gene ID" value="GeneID_733075"/>
</dbReference>
<sequence length="374" mass="42433">MISQTRTLIMSSLIEMSLEEIIKKKKINIRSKRQNKHGKQGVQQGALKAKPQVMDARNKIISKKRIQITDARDKLAELAKQRDARLKLEHLKMQRRGQMTPVNVFPKATKFTRTVVNKDRVFTDTSRQVVSQPLNTPNLRRQINNKRRFVGNKAVGTQKIHKNPQPQKILRTVENDIEIIDDDDDDPMGEEYIPTKLLNRKASLQLKIITHNNGARDKPPSTTNRTAISEREYSPPRPPSILKKRPMAALKSNNKAYNSDKTAPEFRIIVSSLKSTVTAGDIEELFGDVGGMVESRLVRPGTAEVIYKTQEDAQRAVDLYHNRQLDGQPMNCLLVVPRTLNSSSRNNSKPALYSTNSNVEPDLSTFHKVLFSNL</sequence>
<reference evidence="5" key="2">
    <citation type="submission" date="2022-06" db="UniProtKB">
        <authorList>
            <consortium name="EnsemblMetazoa"/>
        </authorList>
    </citation>
    <scope>IDENTIFICATION</scope>
    <source>
        <strain evidence="5">p50T (Dazao)</strain>
    </source>
</reference>
<evidence type="ECO:0000256" key="1">
    <source>
        <dbReference type="ARBA" id="ARBA00022884"/>
    </source>
</evidence>
<dbReference type="PANTHER" id="PTHR19965:SF94">
    <property type="entry name" value="FI13061P-RELATED"/>
    <property type="match status" value="1"/>
</dbReference>
<dbReference type="InterPro" id="IPR000504">
    <property type="entry name" value="RRM_dom"/>
</dbReference>
<name>A0A8R1XC71_BOMMO</name>
<feature type="domain" description="RRM" evidence="4">
    <location>
        <begin position="266"/>
        <end position="330"/>
    </location>
</feature>
<dbReference type="PROSITE" id="PS50102">
    <property type="entry name" value="RRM"/>
    <property type="match status" value="1"/>
</dbReference>
<dbReference type="CTD" id="84271"/>
<dbReference type="Pfam" id="PF00076">
    <property type="entry name" value="RRM_1"/>
    <property type="match status" value="1"/>
</dbReference>
<feature type="region of interest" description="Disordered" evidence="3">
    <location>
        <begin position="30"/>
        <end position="51"/>
    </location>
</feature>
<dbReference type="SUPFAM" id="SSF54928">
    <property type="entry name" value="RNA-binding domain, RBD"/>
    <property type="match status" value="1"/>
</dbReference>
<feature type="region of interest" description="Disordered" evidence="3">
    <location>
        <begin position="211"/>
        <end position="240"/>
    </location>
</feature>